<dbReference type="PANTHER" id="PTHR43975:SF2">
    <property type="entry name" value="EG:BACR7A4.14 PROTEIN-RELATED"/>
    <property type="match status" value="1"/>
</dbReference>
<organism evidence="1 2">
    <name type="scientific">Rhizobium lusitanum</name>
    <dbReference type="NCBI Taxonomy" id="293958"/>
    <lineage>
        <taxon>Bacteria</taxon>
        <taxon>Pseudomonadati</taxon>
        <taxon>Pseudomonadota</taxon>
        <taxon>Alphaproteobacteria</taxon>
        <taxon>Hyphomicrobiales</taxon>
        <taxon>Rhizobiaceae</taxon>
        <taxon>Rhizobium/Agrobacterium group</taxon>
        <taxon>Rhizobium</taxon>
    </lineage>
</organism>
<reference evidence="1 2" key="1">
    <citation type="submission" date="2019-12" db="EMBL/GenBank/DDBJ databases">
        <title>Rhizobium genotypes associated with high levels of biological nitrogen fixation by grain legumes in a temperate-maritime cropping system.</title>
        <authorList>
            <person name="Maluk M."/>
            <person name="Francesc Ferrando Molina F."/>
            <person name="Lopez Del Egido L."/>
            <person name="Lafos M."/>
            <person name="Langarica-Fuentes A."/>
            <person name="Gebre Yohannes G."/>
            <person name="Young M.W."/>
            <person name="Martin P."/>
            <person name="Gantlett R."/>
            <person name="Kenicer G."/>
            <person name="Hawes C."/>
            <person name="Begg G.S."/>
            <person name="Quilliam R.S."/>
            <person name="Squire G.R."/>
            <person name="Poole P.S."/>
            <person name="Young P.W."/>
            <person name="Iannetta P.M."/>
            <person name="James E.K."/>
        </authorList>
    </citation>
    <scope>NUCLEOTIDE SEQUENCE [LARGE SCALE GENOMIC DNA]</scope>
    <source>
        <strain evidence="1 2">JHI1118</strain>
    </source>
</reference>
<proteinExistence type="predicted"/>
<evidence type="ECO:0000313" key="2">
    <source>
        <dbReference type="Proteomes" id="UP000483035"/>
    </source>
</evidence>
<dbReference type="Gene3D" id="3.40.50.720">
    <property type="entry name" value="NAD(P)-binding Rossmann-like Domain"/>
    <property type="match status" value="1"/>
</dbReference>
<dbReference type="PANTHER" id="PTHR43975">
    <property type="entry name" value="ZGC:101858"/>
    <property type="match status" value="1"/>
</dbReference>
<evidence type="ECO:0000313" key="1">
    <source>
        <dbReference type="EMBL" id="NEI71954.1"/>
    </source>
</evidence>
<dbReference type="Proteomes" id="UP000483035">
    <property type="component" value="Unassembled WGS sequence"/>
</dbReference>
<protein>
    <submittedName>
        <fullName evidence="1">SDR family oxidoreductase</fullName>
    </submittedName>
</protein>
<gene>
    <name evidence="1" type="ORF">GR212_20420</name>
</gene>
<dbReference type="AlphaFoldDB" id="A0A6L9U8X9"/>
<dbReference type="Pfam" id="PF00106">
    <property type="entry name" value="adh_short"/>
    <property type="match status" value="1"/>
</dbReference>
<sequence>MLFGKTILITGVASGIGARAAELAGQMGADVIGVDIREPSSGVSAFIKGDIATAAGVQEIVRQLPHRIDALANVAGLSGSTGITATLAVNFYGLRALSEAVAPRLREGGAIVNVASIAGYGWRANLERAKTLTGIEGFPDVASLVSDHGLKNEEGYPLSKELLLLWTMRAAHQPRFKDRGIRVNAVSPGPVETPILKQFRAVLGDARVDSDITRVGRAGTSADIAPAILFLCSDGARWINGANLPVDGGLEASINADVLGFLA</sequence>
<comment type="caution">
    <text evidence="1">The sequence shown here is derived from an EMBL/GenBank/DDBJ whole genome shotgun (WGS) entry which is preliminary data.</text>
</comment>
<dbReference type="PRINTS" id="PR00081">
    <property type="entry name" value="GDHRDH"/>
</dbReference>
<dbReference type="InterPro" id="IPR036291">
    <property type="entry name" value="NAD(P)-bd_dom_sf"/>
</dbReference>
<name>A0A6L9U8X9_9HYPH</name>
<dbReference type="InterPro" id="IPR002347">
    <property type="entry name" value="SDR_fam"/>
</dbReference>
<dbReference type="EMBL" id="WUEY01000009">
    <property type="protein sequence ID" value="NEI71954.1"/>
    <property type="molecule type" value="Genomic_DNA"/>
</dbReference>
<dbReference type="Pfam" id="PF13561">
    <property type="entry name" value="adh_short_C2"/>
    <property type="match status" value="1"/>
</dbReference>
<accession>A0A6L9U8X9</accession>
<dbReference type="NCBIfam" id="NF009092">
    <property type="entry name" value="PRK12428.1"/>
    <property type="match status" value="1"/>
</dbReference>
<dbReference type="SUPFAM" id="SSF51735">
    <property type="entry name" value="NAD(P)-binding Rossmann-fold domains"/>
    <property type="match status" value="1"/>
</dbReference>
<dbReference type="RefSeq" id="WP_163988777.1">
    <property type="nucleotide sequence ID" value="NZ_WUEY01000009.1"/>
</dbReference>